<evidence type="ECO:0000313" key="2">
    <source>
        <dbReference type="Proteomes" id="UP001530400"/>
    </source>
</evidence>
<keyword evidence="2" id="KW-1185">Reference proteome</keyword>
<comment type="caution">
    <text evidence="1">The sequence shown here is derived from an EMBL/GenBank/DDBJ whole genome shotgun (WGS) entry which is preliminary data.</text>
</comment>
<name>A0ABD3NBP3_9STRA</name>
<dbReference type="EMBL" id="JALLPJ020001318">
    <property type="protein sequence ID" value="KAL3770100.1"/>
    <property type="molecule type" value="Genomic_DNA"/>
</dbReference>
<evidence type="ECO:0000313" key="1">
    <source>
        <dbReference type="EMBL" id="KAL3770100.1"/>
    </source>
</evidence>
<proteinExistence type="predicted"/>
<reference evidence="1 2" key="1">
    <citation type="submission" date="2024-10" db="EMBL/GenBank/DDBJ databases">
        <title>Updated reference genomes for cyclostephanoid diatoms.</title>
        <authorList>
            <person name="Roberts W.R."/>
            <person name="Alverson A.J."/>
        </authorList>
    </citation>
    <scope>NUCLEOTIDE SEQUENCE [LARGE SCALE GENOMIC DNA]</scope>
    <source>
        <strain evidence="1 2">AJA010-31</strain>
    </source>
</reference>
<gene>
    <name evidence="1" type="ORF">ACHAWO_006081</name>
</gene>
<organism evidence="1 2">
    <name type="scientific">Cyclotella atomus</name>
    <dbReference type="NCBI Taxonomy" id="382360"/>
    <lineage>
        <taxon>Eukaryota</taxon>
        <taxon>Sar</taxon>
        <taxon>Stramenopiles</taxon>
        <taxon>Ochrophyta</taxon>
        <taxon>Bacillariophyta</taxon>
        <taxon>Coscinodiscophyceae</taxon>
        <taxon>Thalassiosirophycidae</taxon>
        <taxon>Stephanodiscales</taxon>
        <taxon>Stephanodiscaceae</taxon>
        <taxon>Cyclotella</taxon>
    </lineage>
</organism>
<dbReference type="AlphaFoldDB" id="A0ABD3NBP3"/>
<accession>A0ABD3NBP3</accession>
<sequence length="93" mass="10196">MMHPHNPIYVVAAEKIASTPLNKQQARDCVYGCSTHCCSNNHLVKLNYIGFETGISATLCLLNLSSGEKRAGWADSVTLPSGLDFYVVRKELP</sequence>
<dbReference type="Proteomes" id="UP001530400">
    <property type="component" value="Unassembled WGS sequence"/>
</dbReference>
<protein>
    <submittedName>
        <fullName evidence="1">Uncharacterized protein</fullName>
    </submittedName>
</protein>